<gene>
    <name evidence="9" type="primary">amtB</name>
    <name evidence="9" type="ORF">I4901_07735</name>
</gene>
<evidence type="ECO:0000313" key="9">
    <source>
        <dbReference type="EMBL" id="MBG2914254.1"/>
    </source>
</evidence>
<name>A0A6G6STZ4_9GAMM</name>
<comment type="caution">
    <text evidence="9">The sequence shown here is derived from an EMBL/GenBank/DDBJ whole genome shotgun (WGS) entry which is preliminary data.</text>
</comment>
<dbReference type="InterPro" id="IPR024041">
    <property type="entry name" value="NH4_transpt_AmtB-like_dom"/>
</dbReference>
<feature type="transmembrane region" description="Helical" evidence="8">
    <location>
        <begin position="338"/>
        <end position="364"/>
    </location>
</feature>
<evidence type="ECO:0000256" key="6">
    <source>
        <dbReference type="ARBA" id="ARBA00023136"/>
    </source>
</evidence>
<feature type="transmembrane region" description="Helical" evidence="8">
    <location>
        <begin position="249"/>
        <end position="270"/>
    </location>
</feature>
<comment type="subcellular location">
    <subcellularLocation>
        <location evidence="8">Cell membrane</location>
        <topology evidence="8">Multi-pass membrane protein</topology>
    </subcellularLocation>
    <subcellularLocation>
        <location evidence="1">Membrane</location>
        <topology evidence="1">Multi-pass membrane protein</topology>
    </subcellularLocation>
</comment>
<evidence type="ECO:0000256" key="3">
    <source>
        <dbReference type="ARBA" id="ARBA00022448"/>
    </source>
</evidence>
<evidence type="ECO:0000256" key="5">
    <source>
        <dbReference type="ARBA" id="ARBA00022989"/>
    </source>
</evidence>
<dbReference type="GeneID" id="57331852"/>
<dbReference type="Pfam" id="PF00909">
    <property type="entry name" value="Ammonium_transp"/>
    <property type="match status" value="1"/>
</dbReference>
<dbReference type="InterPro" id="IPR001905">
    <property type="entry name" value="Ammonium_transpt"/>
</dbReference>
<feature type="transmembrane region" description="Helical" evidence="8">
    <location>
        <begin position="121"/>
        <end position="143"/>
    </location>
</feature>
<feature type="transmembrane region" description="Helical" evidence="8">
    <location>
        <begin position="376"/>
        <end position="398"/>
    </location>
</feature>
<evidence type="ECO:0000256" key="2">
    <source>
        <dbReference type="ARBA" id="ARBA00005887"/>
    </source>
</evidence>
<keyword evidence="4 8" id="KW-0812">Transmembrane</keyword>
<dbReference type="GO" id="GO:0008519">
    <property type="term" value="F:ammonium channel activity"/>
    <property type="evidence" value="ECO:0007669"/>
    <property type="project" value="InterPro"/>
</dbReference>
<keyword evidence="3 8" id="KW-0813">Transport</keyword>
<feature type="transmembrane region" description="Helical" evidence="8">
    <location>
        <begin position="183"/>
        <end position="207"/>
    </location>
</feature>
<dbReference type="PROSITE" id="PS01219">
    <property type="entry name" value="AMMONIUM_TRANSP"/>
    <property type="match status" value="1"/>
</dbReference>
<proteinExistence type="inferred from homology"/>
<dbReference type="NCBIfam" id="NF007947">
    <property type="entry name" value="PRK10666.1"/>
    <property type="match status" value="1"/>
</dbReference>
<comment type="similarity">
    <text evidence="2 8">Belongs to the ammonia transporter channel (TC 1.A.11.2) family.</text>
</comment>
<dbReference type="PANTHER" id="PTHR43029:SF10">
    <property type="entry name" value="AMMONIUM TRANSPORTER MEP2"/>
    <property type="match status" value="1"/>
</dbReference>
<evidence type="ECO:0000256" key="8">
    <source>
        <dbReference type="RuleBase" id="RU362002"/>
    </source>
</evidence>
<dbReference type="SUPFAM" id="SSF111352">
    <property type="entry name" value="Ammonium transporter"/>
    <property type="match status" value="1"/>
</dbReference>
<organism evidence="9 10">
    <name type="scientific">Proteus terrae subsp. cibarius</name>
    <dbReference type="NCBI Taxonomy" id="626774"/>
    <lineage>
        <taxon>Bacteria</taxon>
        <taxon>Pseudomonadati</taxon>
        <taxon>Pseudomonadota</taxon>
        <taxon>Gammaproteobacteria</taxon>
        <taxon>Enterobacterales</taxon>
        <taxon>Morganellaceae</taxon>
        <taxon>Proteus</taxon>
    </lineage>
</organism>
<dbReference type="EMBL" id="JADSJR010000008">
    <property type="protein sequence ID" value="MBG2914254.1"/>
    <property type="molecule type" value="Genomic_DNA"/>
</dbReference>
<evidence type="ECO:0000313" key="10">
    <source>
        <dbReference type="Proteomes" id="UP000612266"/>
    </source>
</evidence>
<keyword evidence="5 8" id="KW-1133">Transmembrane helix</keyword>
<reference evidence="9" key="1">
    <citation type="submission" date="2020-11" db="EMBL/GenBank/DDBJ databases">
        <title>Enhanced detection system for hospital associated transmission using whole genome sequencing surveillance.</title>
        <authorList>
            <person name="Harrison L.H."/>
            <person name="Van Tyne D."/>
            <person name="Marsh J.W."/>
            <person name="Griffith M.P."/>
            <person name="Snyder D.J."/>
            <person name="Cooper V.S."/>
            <person name="Mustapha M."/>
        </authorList>
    </citation>
    <scope>NUCLEOTIDE SEQUENCE</scope>
    <source>
        <strain evidence="9">PR00070</strain>
    </source>
</reference>
<accession>A0A6G6STZ4</accession>
<feature type="transmembrane region" description="Helical" evidence="8">
    <location>
        <begin position="150"/>
        <end position="171"/>
    </location>
</feature>
<protein>
    <recommendedName>
        <fullName evidence="8">Ammonium transporter</fullName>
    </recommendedName>
</protein>
<feature type="transmembrane region" description="Helical" evidence="8">
    <location>
        <begin position="219"/>
        <end position="237"/>
    </location>
</feature>
<keyword evidence="7 8" id="KW-0924">Ammonia transport</keyword>
<feature type="transmembrane region" description="Helical" evidence="8">
    <location>
        <begin position="32"/>
        <end position="55"/>
    </location>
</feature>
<dbReference type="Gene3D" id="1.10.3430.10">
    <property type="entry name" value="Ammonium transporter AmtB like domains"/>
    <property type="match status" value="1"/>
</dbReference>
<sequence length="430" mass="45654">MKRLLSLLLMLVLTHFSSSVFATETVTVDKADNGFMLICTVLVFFMTIPGIALFYGGLLRSKNVLSLITQVMMIFSVVVILWITFGYSLAFTVGNKVWGGWSLTFLNNVSLDSLSGSINQYVHVAFQGSFAVITVALIVGALGERIRFSALLIFTIIWFSFSYIPIAHMVWGEGGWLIDDGALDFAGGTVVHINAAIAALVGAYLLGKRRDSQHIALKPHNLPMVFTGTAVLYIGWFGFNAGSAGSANAIAALAFLNTIVATAGAVLSWTASEWITRGKPSMLGGCSGCIAGLVAITPAAGTVGVMGALFIGVMGGIIGLWGVVVLKRWLKADDVCDVFGIHGTCGIAGCLLTGIFTASFLGGVGYSDGMTLNKQVLIQLISVVITVIWSGAVAYISFKIADKLVGLRVSEEEEHDGLDLTTHGERAYQQ</sequence>
<dbReference type="AlphaFoldDB" id="A0A6G6STZ4"/>
<keyword evidence="6 8" id="KW-0472">Membrane</keyword>
<dbReference type="PANTHER" id="PTHR43029">
    <property type="entry name" value="AMMONIUM TRANSPORTER MEP2"/>
    <property type="match status" value="1"/>
</dbReference>
<dbReference type="InterPro" id="IPR018047">
    <property type="entry name" value="Ammonium_transpt_CS"/>
</dbReference>
<feature type="transmembrane region" description="Helical" evidence="8">
    <location>
        <begin position="306"/>
        <end position="326"/>
    </location>
</feature>
<dbReference type="RefSeq" id="WP_075671969.1">
    <property type="nucleotide sequence ID" value="NZ_CP047349.1"/>
</dbReference>
<evidence type="ECO:0000256" key="1">
    <source>
        <dbReference type="ARBA" id="ARBA00004141"/>
    </source>
</evidence>
<evidence type="ECO:0000256" key="4">
    <source>
        <dbReference type="ARBA" id="ARBA00022692"/>
    </source>
</evidence>
<dbReference type="GO" id="GO:0005886">
    <property type="term" value="C:plasma membrane"/>
    <property type="evidence" value="ECO:0007669"/>
    <property type="project" value="UniProtKB-SubCell"/>
</dbReference>
<evidence type="ECO:0000256" key="7">
    <source>
        <dbReference type="ARBA" id="ARBA00023177"/>
    </source>
</evidence>
<feature type="transmembrane region" description="Helical" evidence="8">
    <location>
        <begin position="67"/>
        <end position="90"/>
    </location>
</feature>
<dbReference type="InterPro" id="IPR029020">
    <property type="entry name" value="Ammonium/urea_transptr"/>
</dbReference>
<dbReference type="NCBIfam" id="TIGR00836">
    <property type="entry name" value="amt"/>
    <property type="match status" value="1"/>
</dbReference>
<feature type="transmembrane region" description="Helical" evidence="8">
    <location>
        <begin position="282"/>
        <end position="300"/>
    </location>
</feature>
<dbReference type="Proteomes" id="UP000612266">
    <property type="component" value="Unassembled WGS sequence"/>
</dbReference>